<organism evidence="1 2">
    <name type="scientific">Taklimakanibacter albus</name>
    <dbReference type="NCBI Taxonomy" id="2800327"/>
    <lineage>
        <taxon>Bacteria</taxon>
        <taxon>Pseudomonadati</taxon>
        <taxon>Pseudomonadota</taxon>
        <taxon>Alphaproteobacteria</taxon>
        <taxon>Hyphomicrobiales</taxon>
        <taxon>Aestuariivirgaceae</taxon>
        <taxon>Taklimakanibacter</taxon>
    </lineage>
</organism>
<protein>
    <submittedName>
        <fullName evidence="1">Insulinase family protein</fullName>
    </submittedName>
</protein>
<sequence>MRPFHPLLAAVAVLAIYVLPAQAIEIKEVKSKGGITAWLVEDHTNPLIAMQFSFLGGATNDPKGKEGTANFITAMMDEGAGDLDSAAFQTQRDDLAMKMSFDSSFDQFQGSFQTLSAKRDESFALLRLALAKPRFDKDPMDRVRDQLLVSARQNEEEPENISSRAWMQKAFGDHPYARESEGTVASLATITQDDLRAMHKQLFSRKGLKVAVVGDIDADTLAKLLDETFGDLPDTEPPKPATMIHVVDKASTQVIDRDIPQSIITFGHDGILRADPNFIPAYVTSFILGGGGFGSRLTDEVREKRGLTYGVSIGLYPFDHAGLVFGQLGTRNEKAGEALTVVKDTMKKFADEGPTTAELTETKTYLTGSYALRFDSNSKIASQLLAIQQDNLGIDYINRRNGMIEAVTLDEAKAQAKSISDPDKLIVTVVGKPVGITPSAN</sequence>
<keyword evidence="2" id="KW-1185">Reference proteome</keyword>
<evidence type="ECO:0000313" key="1">
    <source>
        <dbReference type="EMBL" id="MBK1869463.1"/>
    </source>
</evidence>
<accession>A0ACC5RA19</accession>
<comment type="caution">
    <text evidence="1">The sequence shown here is derived from an EMBL/GenBank/DDBJ whole genome shotgun (WGS) entry which is preliminary data.</text>
</comment>
<name>A0ACC5RA19_9HYPH</name>
<reference evidence="1" key="1">
    <citation type="submission" date="2021-01" db="EMBL/GenBank/DDBJ databases">
        <authorList>
            <person name="Sun Q."/>
        </authorList>
    </citation>
    <scope>NUCLEOTIDE SEQUENCE</scope>
    <source>
        <strain evidence="1">YIM B02566</strain>
    </source>
</reference>
<dbReference type="EMBL" id="JAENHL010000008">
    <property type="protein sequence ID" value="MBK1869463.1"/>
    <property type="molecule type" value="Genomic_DNA"/>
</dbReference>
<proteinExistence type="predicted"/>
<evidence type="ECO:0000313" key="2">
    <source>
        <dbReference type="Proteomes" id="UP000616151"/>
    </source>
</evidence>
<dbReference type="Proteomes" id="UP000616151">
    <property type="component" value="Unassembled WGS sequence"/>
</dbReference>
<gene>
    <name evidence="1" type="ORF">JHL16_24090</name>
</gene>